<dbReference type="PANTHER" id="PTHR14938">
    <property type="entry name" value="HCLS1-ASSOCIATED PROTEIN X-1"/>
    <property type="match status" value="1"/>
</dbReference>
<evidence type="ECO:0000256" key="4">
    <source>
        <dbReference type="ARBA" id="ARBA00022553"/>
    </source>
</evidence>
<dbReference type="Proteomes" id="UP000242188">
    <property type="component" value="Unassembled WGS sequence"/>
</dbReference>
<evidence type="ECO:0000256" key="1">
    <source>
        <dbReference type="ARBA" id="ARBA00004496"/>
    </source>
</evidence>
<evidence type="ECO:0000313" key="7">
    <source>
        <dbReference type="Proteomes" id="UP000242188"/>
    </source>
</evidence>
<dbReference type="Pfam" id="PF10248">
    <property type="entry name" value="Mlf1IP"/>
    <property type="match status" value="1"/>
</dbReference>
<feature type="region of interest" description="Disordered" evidence="5">
    <location>
        <begin position="83"/>
        <end position="296"/>
    </location>
</feature>
<dbReference type="GO" id="GO:0015629">
    <property type="term" value="C:actin cytoskeleton"/>
    <property type="evidence" value="ECO:0007669"/>
    <property type="project" value="TreeGrafter"/>
</dbReference>
<sequence>MGDINDFFRAMFGLGGKRPPDGYNRPEEGSFIFVDTDNEDDEVPWGDGRSGHLFGGNVLSHFMRDMEQMNREMANMFQSFEIGFPSEHSGNPQLPSNPRDDMLKKPDSTPEESGNDRGPPDPGQRAMGPGFQRPAPFFGGFFSPPRPGLPAPSERIDSDNPQTGQHDNSWMPHMRSFTSGRSVSVSTSIGPNGQVEERRTVRDSEGGEEVTITRKQGSQAHSVITKTDKSGVQEKIENFTNMNENDISDFNNRWNNKNEQRDFSAPSEPNSLLKSSAQPCLPQLCPPEPHDSDKDTVLTSRLKRLFEWMKPKVD</sequence>
<evidence type="ECO:0008006" key="8">
    <source>
        <dbReference type="Google" id="ProtNLM"/>
    </source>
</evidence>
<dbReference type="EMBL" id="NEDP02004063">
    <property type="protein sequence ID" value="OWF46895.1"/>
    <property type="molecule type" value="Genomic_DNA"/>
</dbReference>
<dbReference type="GO" id="GO:0016324">
    <property type="term" value="C:apical plasma membrane"/>
    <property type="evidence" value="ECO:0007669"/>
    <property type="project" value="TreeGrafter"/>
</dbReference>
<feature type="compositionally biased region" description="Polar residues" evidence="5">
    <location>
        <begin position="213"/>
        <end position="225"/>
    </location>
</feature>
<feature type="compositionally biased region" description="Polar residues" evidence="5">
    <location>
        <begin position="267"/>
        <end position="277"/>
    </location>
</feature>
<comment type="similarity">
    <text evidence="2">Belongs to the MLF family.</text>
</comment>
<feature type="compositionally biased region" description="Polar residues" evidence="5">
    <location>
        <begin position="176"/>
        <end position="191"/>
    </location>
</feature>
<dbReference type="GO" id="GO:0016529">
    <property type="term" value="C:sarcoplasmic reticulum"/>
    <property type="evidence" value="ECO:0007669"/>
    <property type="project" value="TreeGrafter"/>
</dbReference>
<dbReference type="GO" id="GO:0043066">
    <property type="term" value="P:negative regulation of apoptotic process"/>
    <property type="evidence" value="ECO:0007669"/>
    <property type="project" value="InterPro"/>
</dbReference>
<protein>
    <recommendedName>
        <fullName evidence="8">HCLS1-associated protein X-1</fullName>
    </recommendedName>
</protein>
<dbReference type="InterPro" id="IPR017248">
    <property type="entry name" value="HAX-1"/>
</dbReference>
<proteinExistence type="inferred from homology"/>
<evidence type="ECO:0000256" key="2">
    <source>
        <dbReference type="ARBA" id="ARBA00008332"/>
    </source>
</evidence>
<reference evidence="6 7" key="1">
    <citation type="journal article" date="2017" name="Nat. Ecol. Evol.">
        <title>Scallop genome provides insights into evolution of bilaterian karyotype and development.</title>
        <authorList>
            <person name="Wang S."/>
            <person name="Zhang J."/>
            <person name="Jiao W."/>
            <person name="Li J."/>
            <person name="Xun X."/>
            <person name="Sun Y."/>
            <person name="Guo X."/>
            <person name="Huan P."/>
            <person name="Dong B."/>
            <person name="Zhang L."/>
            <person name="Hu X."/>
            <person name="Sun X."/>
            <person name="Wang J."/>
            <person name="Zhao C."/>
            <person name="Wang Y."/>
            <person name="Wang D."/>
            <person name="Huang X."/>
            <person name="Wang R."/>
            <person name="Lv J."/>
            <person name="Li Y."/>
            <person name="Zhang Z."/>
            <person name="Liu B."/>
            <person name="Lu W."/>
            <person name="Hui Y."/>
            <person name="Liang J."/>
            <person name="Zhou Z."/>
            <person name="Hou R."/>
            <person name="Li X."/>
            <person name="Liu Y."/>
            <person name="Li H."/>
            <person name="Ning X."/>
            <person name="Lin Y."/>
            <person name="Zhao L."/>
            <person name="Xing Q."/>
            <person name="Dou J."/>
            <person name="Li Y."/>
            <person name="Mao J."/>
            <person name="Guo H."/>
            <person name="Dou H."/>
            <person name="Li T."/>
            <person name="Mu C."/>
            <person name="Jiang W."/>
            <person name="Fu Q."/>
            <person name="Fu X."/>
            <person name="Miao Y."/>
            <person name="Liu J."/>
            <person name="Yu Q."/>
            <person name="Li R."/>
            <person name="Liao H."/>
            <person name="Li X."/>
            <person name="Kong Y."/>
            <person name="Jiang Z."/>
            <person name="Chourrout D."/>
            <person name="Li R."/>
            <person name="Bao Z."/>
        </authorList>
    </citation>
    <scope>NUCLEOTIDE SEQUENCE [LARGE SCALE GENOMIC DNA]</scope>
    <source>
        <strain evidence="6 7">PY_sf001</strain>
    </source>
</reference>
<dbReference type="GO" id="GO:0030136">
    <property type="term" value="C:clathrin-coated vesicle"/>
    <property type="evidence" value="ECO:0007669"/>
    <property type="project" value="TreeGrafter"/>
</dbReference>
<keyword evidence="4" id="KW-0597">Phosphoprotein</keyword>
<dbReference type="GO" id="GO:0005739">
    <property type="term" value="C:mitochondrion"/>
    <property type="evidence" value="ECO:0007669"/>
    <property type="project" value="TreeGrafter"/>
</dbReference>
<feature type="compositionally biased region" description="Polar residues" evidence="5">
    <location>
        <begin position="238"/>
        <end position="255"/>
    </location>
</feature>
<feature type="compositionally biased region" description="Basic and acidic residues" evidence="5">
    <location>
        <begin position="226"/>
        <end position="237"/>
    </location>
</feature>
<feature type="compositionally biased region" description="Basic and acidic residues" evidence="5">
    <location>
        <begin position="195"/>
        <end position="205"/>
    </location>
</feature>
<dbReference type="OrthoDB" id="5562606at2759"/>
<feature type="compositionally biased region" description="Basic and acidic residues" evidence="5">
    <location>
        <begin position="98"/>
        <end position="119"/>
    </location>
</feature>
<organism evidence="6 7">
    <name type="scientific">Mizuhopecten yessoensis</name>
    <name type="common">Japanese scallop</name>
    <name type="synonym">Patinopecten yessoensis</name>
    <dbReference type="NCBI Taxonomy" id="6573"/>
    <lineage>
        <taxon>Eukaryota</taxon>
        <taxon>Metazoa</taxon>
        <taxon>Spiralia</taxon>
        <taxon>Lophotrochozoa</taxon>
        <taxon>Mollusca</taxon>
        <taxon>Bivalvia</taxon>
        <taxon>Autobranchia</taxon>
        <taxon>Pteriomorphia</taxon>
        <taxon>Pectinida</taxon>
        <taxon>Pectinoidea</taxon>
        <taxon>Pectinidae</taxon>
        <taxon>Mizuhopecten</taxon>
    </lineage>
</organism>
<dbReference type="AlphaFoldDB" id="A0A210QDS7"/>
<gene>
    <name evidence="6" type="ORF">KP79_PYT14965</name>
</gene>
<feature type="compositionally biased region" description="Low complexity" evidence="5">
    <location>
        <begin position="134"/>
        <end position="143"/>
    </location>
</feature>
<comment type="caution">
    <text evidence="6">The sequence shown here is derived from an EMBL/GenBank/DDBJ whole genome shotgun (WGS) entry which is preliminary data.</text>
</comment>
<dbReference type="GO" id="GO:0030833">
    <property type="term" value="P:regulation of actin filament polymerization"/>
    <property type="evidence" value="ECO:0007669"/>
    <property type="project" value="TreeGrafter"/>
</dbReference>
<keyword evidence="7" id="KW-1185">Reference proteome</keyword>
<comment type="subcellular location">
    <subcellularLocation>
        <location evidence="1">Cytoplasm</location>
    </subcellularLocation>
</comment>
<feature type="compositionally biased region" description="Polar residues" evidence="5">
    <location>
        <begin position="159"/>
        <end position="168"/>
    </location>
</feature>
<dbReference type="InterPro" id="IPR019376">
    <property type="entry name" value="Myeloid_leukemia_factor"/>
</dbReference>
<keyword evidence="3" id="KW-0963">Cytoplasm</keyword>
<name>A0A210QDS7_MIZYE</name>
<evidence type="ECO:0000313" key="6">
    <source>
        <dbReference type="EMBL" id="OWF46895.1"/>
    </source>
</evidence>
<evidence type="ECO:0000256" key="3">
    <source>
        <dbReference type="ARBA" id="ARBA00022490"/>
    </source>
</evidence>
<dbReference type="PANTHER" id="PTHR14938:SF2">
    <property type="entry name" value="HCLS1-ASSOCIATED PROTEIN X-1"/>
    <property type="match status" value="1"/>
</dbReference>
<evidence type="ECO:0000256" key="5">
    <source>
        <dbReference type="SAM" id="MobiDB-lite"/>
    </source>
</evidence>
<accession>A0A210QDS7</accession>